<proteinExistence type="predicted"/>
<dbReference type="Pfam" id="PF04140">
    <property type="entry name" value="ICMT"/>
    <property type="match status" value="1"/>
</dbReference>
<accession>A0ABX1JFB9</accession>
<evidence type="ECO:0000256" key="1">
    <source>
        <dbReference type="ARBA" id="ARBA00004141"/>
    </source>
</evidence>
<feature type="transmembrane region" description="Helical" evidence="5">
    <location>
        <begin position="126"/>
        <end position="145"/>
    </location>
</feature>
<keyword evidence="2 5" id="KW-0812">Transmembrane</keyword>
<evidence type="ECO:0000256" key="4">
    <source>
        <dbReference type="ARBA" id="ARBA00023136"/>
    </source>
</evidence>
<dbReference type="Proteomes" id="UP000715441">
    <property type="component" value="Unassembled WGS sequence"/>
</dbReference>
<dbReference type="RefSeq" id="WP_168519962.1">
    <property type="nucleotide sequence ID" value="NZ_JAAXLS010000029.1"/>
</dbReference>
<evidence type="ECO:0000256" key="3">
    <source>
        <dbReference type="ARBA" id="ARBA00022989"/>
    </source>
</evidence>
<gene>
    <name evidence="6" type="ORF">HFP15_29085</name>
</gene>
<feature type="transmembrane region" description="Helical" evidence="5">
    <location>
        <begin position="40"/>
        <end position="60"/>
    </location>
</feature>
<evidence type="ECO:0000313" key="6">
    <source>
        <dbReference type="EMBL" id="NKQ56932.1"/>
    </source>
</evidence>
<evidence type="ECO:0008006" key="8">
    <source>
        <dbReference type="Google" id="ProtNLM"/>
    </source>
</evidence>
<sequence>MSDMVVRAVVLACWGLFAVVWTVGAVLGWRTGGRAIRISFRQYVVAAPLIVAGWAVARWLPRSWWAAVTVTSRWPIVLGLAVLVVGTGVTLWARLALGSMWSSEVRVAENHQLRTTGPYGVTRHPIYSGLLTMVVGAVLATGWAGDWW</sequence>
<feature type="transmembrane region" description="Helical" evidence="5">
    <location>
        <begin position="72"/>
        <end position="93"/>
    </location>
</feature>
<keyword evidence="4 5" id="KW-0472">Membrane</keyword>
<comment type="caution">
    <text evidence="6">The sequence shown here is derived from an EMBL/GenBank/DDBJ whole genome shotgun (WGS) entry which is preliminary data.</text>
</comment>
<feature type="transmembrane region" description="Helical" evidence="5">
    <location>
        <begin position="6"/>
        <end position="28"/>
    </location>
</feature>
<evidence type="ECO:0000256" key="5">
    <source>
        <dbReference type="SAM" id="Phobius"/>
    </source>
</evidence>
<dbReference type="InterPro" id="IPR007269">
    <property type="entry name" value="ICMT_MeTrfase"/>
</dbReference>
<evidence type="ECO:0000313" key="7">
    <source>
        <dbReference type="Proteomes" id="UP000715441"/>
    </source>
</evidence>
<comment type="subcellular location">
    <subcellularLocation>
        <location evidence="1">Membrane</location>
        <topology evidence="1">Multi-pass membrane protein</topology>
    </subcellularLocation>
</comment>
<organism evidence="6 7">
    <name type="scientific">Amycolatopsis acididurans</name>
    <dbReference type="NCBI Taxonomy" id="2724524"/>
    <lineage>
        <taxon>Bacteria</taxon>
        <taxon>Bacillati</taxon>
        <taxon>Actinomycetota</taxon>
        <taxon>Actinomycetes</taxon>
        <taxon>Pseudonocardiales</taxon>
        <taxon>Pseudonocardiaceae</taxon>
        <taxon>Amycolatopsis</taxon>
    </lineage>
</organism>
<dbReference type="EMBL" id="JAAXLS010000029">
    <property type="protein sequence ID" value="NKQ56932.1"/>
    <property type="molecule type" value="Genomic_DNA"/>
</dbReference>
<name>A0ABX1JFB9_9PSEU</name>
<reference evidence="6 7" key="1">
    <citation type="submission" date="2020-04" db="EMBL/GenBank/DDBJ databases">
        <title>Novel species.</title>
        <authorList>
            <person name="Teo W.F.A."/>
            <person name="Lipun K."/>
            <person name="Srisuk N."/>
            <person name="Duangmal K."/>
        </authorList>
    </citation>
    <scope>NUCLEOTIDE SEQUENCE [LARGE SCALE GENOMIC DNA]</scope>
    <source>
        <strain evidence="6 7">K13G38</strain>
    </source>
</reference>
<dbReference type="Gene3D" id="1.20.120.1630">
    <property type="match status" value="1"/>
</dbReference>
<keyword evidence="7" id="KW-1185">Reference proteome</keyword>
<evidence type="ECO:0000256" key="2">
    <source>
        <dbReference type="ARBA" id="ARBA00022692"/>
    </source>
</evidence>
<keyword evidence="3 5" id="KW-1133">Transmembrane helix</keyword>
<protein>
    <recommendedName>
        <fullName evidence="8">Isoprenylcysteine carboxylmethyltransferase family protein</fullName>
    </recommendedName>
</protein>